<keyword evidence="1" id="KW-0732">Signal</keyword>
<reference evidence="3" key="2">
    <citation type="submission" date="2024-08" db="UniProtKB">
        <authorList>
            <consortium name="EnsemblMetazoa"/>
        </authorList>
    </citation>
    <scope>IDENTIFICATION</scope>
</reference>
<keyword evidence="4" id="KW-1185">Reference proteome</keyword>
<evidence type="ECO:0000313" key="2">
    <source>
        <dbReference type="EMBL" id="ERL92324.1"/>
    </source>
</evidence>
<evidence type="ECO:0008006" key="6">
    <source>
        <dbReference type="Google" id="ProtNLM"/>
    </source>
</evidence>
<accession>U4UED8</accession>
<organism evidence="2 5">
    <name type="scientific">Dendroctonus ponderosae</name>
    <name type="common">Mountain pine beetle</name>
    <dbReference type="NCBI Taxonomy" id="77166"/>
    <lineage>
        <taxon>Eukaryota</taxon>
        <taxon>Metazoa</taxon>
        <taxon>Ecdysozoa</taxon>
        <taxon>Arthropoda</taxon>
        <taxon>Hexapoda</taxon>
        <taxon>Insecta</taxon>
        <taxon>Pterygota</taxon>
        <taxon>Neoptera</taxon>
        <taxon>Endopterygota</taxon>
        <taxon>Coleoptera</taxon>
        <taxon>Polyphaga</taxon>
        <taxon>Cucujiformia</taxon>
        <taxon>Curculionidae</taxon>
        <taxon>Scolytinae</taxon>
        <taxon>Dendroctonus</taxon>
    </lineage>
</organism>
<sequence>MALKVFYTKLAIVLIASTILLMMSPANATFRKPPFNGSIFGKRSGSINTEYDPAGKALSAMCEIASEACSSWFPSQEK</sequence>
<protein>
    <recommendedName>
        <fullName evidence="6">SIFamide</fullName>
    </recommendedName>
</protein>
<dbReference type="EnsemblMetazoa" id="XM_019915623.1">
    <property type="protein sequence ID" value="XP_019771182.1"/>
    <property type="gene ID" value="LOC109545124"/>
</dbReference>
<evidence type="ECO:0000256" key="1">
    <source>
        <dbReference type="SAM" id="SignalP"/>
    </source>
</evidence>
<dbReference type="STRING" id="77166.U4UED8"/>
<dbReference type="EMBL" id="KB632322">
    <property type="protein sequence ID" value="ERL92324.1"/>
    <property type="molecule type" value="Genomic_DNA"/>
</dbReference>
<dbReference type="Proteomes" id="UP000030742">
    <property type="component" value="Unassembled WGS sequence"/>
</dbReference>
<proteinExistence type="predicted"/>
<dbReference type="KEGG" id="dpa:109545124"/>
<gene>
    <name evidence="3" type="primary">109545124</name>
    <name evidence="2" type="ORF">D910_09641</name>
</gene>
<reference evidence="4 5" key="1">
    <citation type="journal article" date="2013" name="Genome Biol.">
        <title>Draft genome of the mountain pine beetle, Dendroctonus ponderosae Hopkins, a major forest pest.</title>
        <authorList>
            <person name="Keeling C.I."/>
            <person name="Yuen M.M."/>
            <person name="Liao N.Y."/>
            <person name="Docking T.R."/>
            <person name="Chan S.K."/>
            <person name="Taylor G.A."/>
            <person name="Palmquist D.L."/>
            <person name="Jackman S.D."/>
            <person name="Nguyen A."/>
            <person name="Li M."/>
            <person name="Henderson H."/>
            <person name="Janes J.K."/>
            <person name="Zhao Y."/>
            <person name="Pandoh P."/>
            <person name="Moore R."/>
            <person name="Sperling F.A."/>
            <person name="Huber D.P."/>
            <person name="Birol I."/>
            <person name="Jones S.J."/>
            <person name="Bohlmann J."/>
        </authorList>
    </citation>
    <scope>NUCLEOTIDE SEQUENCE</scope>
</reference>
<dbReference type="OrthoDB" id="8190180at2759"/>
<dbReference type="Proteomes" id="UP000019118">
    <property type="component" value="Unassembled WGS sequence"/>
</dbReference>
<name>U4UED8_DENPD</name>
<evidence type="ECO:0000313" key="3">
    <source>
        <dbReference type="EnsemblMetazoa" id="XP_019771182.1"/>
    </source>
</evidence>
<evidence type="ECO:0000313" key="5">
    <source>
        <dbReference type="Proteomes" id="UP000030742"/>
    </source>
</evidence>
<feature type="chain" id="PRO_5044739080" description="SIFamide" evidence="1">
    <location>
        <begin position="29"/>
        <end position="78"/>
    </location>
</feature>
<dbReference type="AlphaFoldDB" id="U4UED8"/>
<evidence type="ECO:0000313" key="4">
    <source>
        <dbReference type="Proteomes" id="UP000019118"/>
    </source>
</evidence>
<feature type="signal peptide" evidence="1">
    <location>
        <begin position="1"/>
        <end position="28"/>
    </location>
</feature>